<reference evidence="1 2" key="2">
    <citation type="journal article" date="2022" name="Mol. Ecol. Resour.">
        <title>The genomes of chicory, endive, great burdock and yacon provide insights into Asteraceae paleo-polyploidization history and plant inulin production.</title>
        <authorList>
            <person name="Fan W."/>
            <person name="Wang S."/>
            <person name="Wang H."/>
            <person name="Wang A."/>
            <person name="Jiang F."/>
            <person name="Liu H."/>
            <person name="Zhao H."/>
            <person name="Xu D."/>
            <person name="Zhang Y."/>
        </authorList>
    </citation>
    <scope>NUCLEOTIDE SEQUENCE [LARGE SCALE GENOMIC DNA]</scope>
    <source>
        <strain evidence="2">cv. Niubang</strain>
    </source>
</reference>
<evidence type="ECO:0000313" key="1">
    <source>
        <dbReference type="EMBL" id="KAI3677617.1"/>
    </source>
</evidence>
<comment type="caution">
    <text evidence="1">The sequence shown here is derived from an EMBL/GenBank/DDBJ whole genome shotgun (WGS) entry which is preliminary data.</text>
</comment>
<proteinExistence type="predicted"/>
<keyword evidence="2" id="KW-1185">Reference proteome</keyword>
<protein>
    <submittedName>
        <fullName evidence="1">Uncharacterized protein</fullName>
    </submittedName>
</protein>
<dbReference type="EMBL" id="CM042060">
    <property type="protein sequence ID" value="KAI3677617.1"/>
    <property type="molecule type" value="Genomic_DNA"/>
</dbReference>
<evidence type="ECO:0000313" key="2">
    <source>
        <dbReference type="Proteomes" id="UP001055879"/>
    </source>
</evidence>
<accession>A0ACB8Y257</accession>
<gene>
    <name evidence="1" type="ORF">L6452_36883</name>
</gene>
<organism evidence="1 2">
    <name type="scientific">Arctium lappa</name>
    <name type="common">Greater burdock</name>
    <name type="synonym">Lappa major</name>
    <dbReference type="NCBI Taxonomy" id="4217"/>
    <lineage>
        <taxon>Eukaryota</taxon>
        <taxon>Viridiplantae</taxon>
        <taxon>Streptophyta</taxon>
        <taxon>Embryophyta</taxon>
        <taxon>Tracheophyta</taxon>
        <taxon>Spermatophyta</taxon>
        <taxon>Magnoliopsida</taxon>
        <taxon>eudicotyledons</taxon>
        <taxon>Gunneridae</taxon>
        <taxon>Pentapetalae</taxon>
        <taxon>asterids</taxon>
        <taxon>campanulids</taxon>
        <taxon>Asterales</taxon>
        <taxon>Asteraceae</taxon>
        <taxon>Carduoideae</taxon>
        <taxon>Cardueae</taxon>
        <taxon>Arctiinae</taxon>
        <taxon>Arctium</taxon>
    </lineage>
</organism>
<sequence length="263" mass="29406">MEACRFRALMVVCFFFFFFPLEGSVRRYNFNVVMKQASRLCSTKPIVTVNGQFPGPTLYAREGDTVLVRVVNHVKYNISIHWHGIRQLRTGWADGPAYITQCPIQPGQNYVYNFTITGQRGTLFWHAHILWLRATVHGAIVILPSVGVPYPFLEPDVEQVVILGEWWKSDTEAVINEALKSGLAPNVSDAHTINGHIGPIPGCQTQGGFQLSVENGKSYMLRIINAALNEELFFKIAGHLFTVLIIQVFGLCIAIWKSTQVGG</sequence>
<name>A0ACB8Y257_ARCLA</name>
<reference evidence="2" key="1">
    <citation type="journal article" date="2022" name="Mol. Ecol. Resour.">
        <title>The genomes of chicory, endive, great burdock and yacon provide insights into Asteraceae palaeo-polyploidization history and plant inulin production.</title>
        <authorList>
            <person name="Fan W."/>
            <person name="Wang S."/>
            <person name="Wang H."/>
            <person name="Wang A."/>
            <person name="Jiang F."/>
            <person name="Liu H."/>
            <person name="Zhao H."/>
            <person name="Xu D."/>
            <person name="Zhang Y."/>
        </authorList>
    </citation>
    <scope>NUCLEOTIDE SEQUENCE [LARGE SCALE GENOMIC DNA]</scope>
    <source>
        <strain evidence="2">cv. Niubang</strain>
    </source>
</reference>
<dbReference type="Proteomes" id="UP001055879">
    <property type="component" value="Linkage Group LG14"/>
</dbReference>